<evidence type="ECO:0000256" key="4">
    <source>
        <dbReference type="ARBA" id="ARBA00022597"/>
    </source>
</evidence>
<dbReference type="InterPro" id="IPR045262">
    <property type="entry name" value="STP/PLT_plant"/>
</dbReference>
<feature type="transmembrane region" description="Helical" evidence="9">
    <location>
        <begin position="501"/>
        <end position="521"/>
    </location>
</feature>
<keyword evidence="5 9" id="KW-0812">Transmembrane</keyword>
<dbReference type="FunFam" id="1.20.1250.20:FF:000931">
    <property type="entry name" value="Sugar transport protein 3"/>
    <property type="match status" value="1"/>
</dbReference>
<feature type="domain" description="Major facilitator superfamily (MFS) profile" evidence="10">
    <location>
        <begin position="616"/>
        <end position="1177"/>
    </location>
</feature>
<dbReference type="PANTHER" id="PTHR23500:SF105">
    <property type="entry name" value="OS02G0574100 PROTEIN"/>
    <property type="match status" value="1"/>
</dbReference>
<evidence type="ECO:0000256" key="2">
    <source>
        <dbReference type="ARBA" id="ARBA00010992"/>
    </source>
</evidence>
<dbReference type="eggNOG" id="KOG0254">
    <property type="taxonomic scope" value="Eukaryota"/>
</dbReference>
<dbReference type="STRING" id="65489.A0A0D3F6R2"/>
<reference evidence="11" key="1">
    <citation type="journal article" date="2009" name="Rice">
        <title>De Novo Next Generation Sequencing of Plant Genomes.</title>
        <authorList>
            <person name="Rounsley S."/>
            <person name="Marri P.R."/>
            <person name="Yu Y."/>
            <person name="He R."/>
            <person name="Sisneros N."/>
            <person name="Goicoechea J.L."/>
            <person name="Lee S.J."/>
            <person name="Angelova A."/>
            <person name="Kudrna D."/>
            <person name="Luo M."/>
            <person name="Affourtit J."/>
            <person name="Desany B."/>
            <person name="Knight J."/>
            <person name="Niazi F."/>
            <person name="Egholm M."/>
            <person name="Wing R.A."/>
        </authorList>
    </citation>
    <scope>NUCLEOTIDE SEQUENCE [LARGE SCALE GENOMIC DNA]</scope>
    <source>
        <strain evidence="11">cv. IRGC 105608</strain>
    </source>
</reference>
<evidence type="ECO:0000256" key="8">
    <source>
        <dbReference type="ARBA" id="ARBA00023136"/>
    </source>
</evidence>
<dbReference type="Gramene" id="OBART02G21490.1">
    <property type="protein sequence ID" value="OBART02G21490.1"/>
    <property type="gene ID" value="OBART02G21490"/>
</dbReference>
<feature type="transmembrane region" description="Helical" evidence="9">
    <location>
        <begin position="362"/>
        <end position="387"/>
    </location>
</feature>
<keyword evidence="4" id="KW-0762">Sugar transport</keyword>
<evidence type="ECO:0000256" key="5">
    <source>
        <dbReference type="ARBA" id="ARBA00022692"/>
    </source>
</evidence>
<organism evidence="11">
    <name type="scientific">Oryza barthii</name>
    <dbReference type="NCBI Taxonomy" id="65489"/>
    <lineage>
        <taxon>Eukaryota</taxon>
        <taxon>Viridiplantae</taxon>
        <taxon>Streptophyta</taxon>
        <taxon>Embryophyta</taxon>
        <taxon>Tracheophyta</taxon>
        <taxon>Spermatophyta</taxon>
        <taxon>Magnoliopsida</taxon>
        <taxon>Liliopsida</taxon>
        <taxon>Poales</taxon>
        <taxon>Poaceae</taxon>
        <taxon>BOP clade</taxon>
        <taxon>Oryzoideae</taxon>
        <taxon>Oryzeae</taxon>
        <taxon>Oryzinae</taxon>
        <taxon>Oryza</taxon>
    </lineage>
</organism>
<dbReference type="InterPro" id="IPR036259">
    <property type="entry name" value="MFS_trans_sf"/>
</dbReference>
<dbReference type="Pfam" id="PF00083">
    <property type="entry name" value="Sugar_tr"/>
    <property type="match status" value="4"/>
</dbReference>
<feature type="transmembrane region" description="Helical" evidence="9">
    <location>
        <begin position="463"/>
        <end position="489"/>
    </location>
</feature>
<feature type="domain" description="Major facilitator superfamily (MFS) profile" evidence="10">
    <location>
        <begin position="36"/>
        <end position="555"/>
    </location>
</feature>
<accession>A0A0D3F6R2</accession>
<sequence length="1210" mass="128513">MALDMSGGGSIANDGEAAAGGGGGGRGEVTFTVVMSCLTAGAGGLLLGYDIGVTGGVTQMESFLQAFFPEVLRKMSSAKQDAYCIFDSQVLNAFVSSFYLSTMVASLVAGHLTKTLGRRNSLLIAGVLFFAGTLLNLAAVNISMLIIGRILLGVAVGFSSLAAPVYLAEIAPARWRGAFTASIGLFGNLGFLMADMINYRATTMARWGWRLSLGAGIVPAVIVIVGAAFIPDTPNSLALRGRLDEARDSLRRIRGAADVDAELKDIVRAAEEDRRWGWRLSLGAGIVPAVIVIVGAAFIPDTPNSLALRGRLDEARDSLRRIRGAADVDAELKDIVRAAEEDRRYESGALRRFLRREYRPHLVMAVLIMVFFEMTGAIVVAIFTPLLFYTVGFTSQKAILGSIITDVVSIVSVAAAAAVVDRHGRRRLFMVGGAVLILCQVAMAWIFGAQLGADGGRAMPRGYAVAVVALVCTYTAGLSVSWGSLSSVVTSEIFPLEVRSAALGLGGTISSALTFMQSQSFLEMLCSFKYGAFAYYAGWLVMMTAFVAAFLPETKGVPIESMGAVWAQHWYWRRFVQPAPAKQLGMGGGGSIANDGEAAAGGNGGGDEVTFTVVMSCLTAGAGGLLLGYDIGVTGMGGGGSIANDGEAAAGGNGGGDEVTFTVVMSCLTAGAGGLLLGYDIGAFFPEVLRKMSSAKQDAYCIFDSQVLNAFVSSFYLSTMVASLVAGHLTKTLGRRNSLLIAGVLFFAGTLLNLAAVNISMLIIGRILLGVAVGFSSLAAPVYLAEISPARWRGAFTSSIGLFANFGFLMADMINYRATTMARWGWRLSLGAGVVPALIVIVGAASIPDTPNSLALRGRLDEARDSLRRIRGAADVDAELKDIVRAAEEDRRYESGALRRLLRREYRPHLVMAVLIMVFFEMTGAIVVAIFTPLLFYTVGFTSQKAILGSIITDVDIVRAAEEDRRYESGALRRLLRREYRPHLVMAVLITVFYEMTGGVVVGIFTPLLFYTVGFTSQKAILGSIITDVVSISSVAVAAVVVDRRGRRTLFMVGGVVLILCQVAMAWIFGAELGTDGGRAMPRGYAVAVVALVCMYAAGLCVSWVPLSSVVTSEIFPLEVRSAALGLGGAISSALTFMQSQSFLEMLCSFKYGAFAYYAGWLVMMTAFVAAFLPETKGVPIESMGAVWAQHWYWKRFVKLAPAKQADGPE</sequence>
<evidence type="ECO:0000256" key="7">
    <source>
        <dbReference type="ARBA" id="ARBA00022989"/>
    </source>
</evidence>
<feature type="transmembrane region" description="Helical" evidence="9">
    <location>
        <begin position="1049"/>
        <end position="1070"/>
    </location>
</feature>
<evidence type="ECO:0000256" key="1">
    <source>
        <dbReference type="ARBA" id="ARBA00004141"/>
    </source>
</evidence>
<feature type="transmembrane region" description="Helical" evidence="9">
    <location>
        <begin position="427"/>
        <end position="451"/>
    </location>
</feature>
<feature type="transmembrane region" description="Helical" evidence="9">
    <location>
        <begin position="910"/>
        <end position="937"/>
    </location>
</feature>
<dbReference type="PROSITE" id="PS00217">
    <property type="entry name" value="SUGAR_TRANSPORT_2"/>
    <property type="match status" value="2"/>
</dbReference>
<keyword evidence="6" id="KW-0769">Symport</keyword>
<keyword evidence="8 9" id="KW-0472">Membrane</keyword>
<feature type="transmembrane region" description="Helical" evidence="9">
    <location>
        <begin position="707"/>
        <end position="726"/>
    </location>
</feature>
<feature type="transmembrane region" description="Helical" evidence="9">
    <location>
        <begin position="1021"/>
        <end position="1042"/>
    </location>
</feature>
<dbReference type="InterPro" id="IPR005828">
    <property type="entry name" value="MFS_sugar_transport-like"/>
</dbReference>
<dbReference type="SUPFAM" id="SSF103473">
    <property type="entry name" value="MFS general substrate transporter"/>
    <property type="match status" value="4"/>
</dbReference>
<feature type="transmembrane region" description="Helical" evidence="9">
    <location>
        <begin position="533"/>
        <end position="552"/>
    </location>
</feature>
<reference evidence="11" key="2">
    <citation type="submission" date="2015-03" db="UniProtKB">
        <authorList>
            <consortium name="EnsemblPlants"/>
        </authorList>
    </citation>
    <scope>IDENTIFICATION</scope>
</reference>
<feature type="transmembrane region" description="Helical" evidence="9">
    <location>
        <begin position="796"/>
        <end position="816"/>
    </location>
</feature>
<feature type="transmembrane region" description="Helical" evidence="9">
    <location>
        <begin position="121"/>
        <end position="139"/>
    </location>
</feature>
<feature type="transmembrane region" description="Helical" evidence="9">
    <location>
        <begin position="609"/>
        <end position="629"/>
    </location>
</feature>
<dbReference type="GO" id="GO:0016020">
    <property type="term" value="C:membrane"/>
    <property type="evidence" value="ECO:0007669"/>
    <property type="project" value="UniProtKB-SubCell"/>
</dbReference>
<dbReference type="Gene3D" id="1.20.1250.20">
    <property type="entry name" value="MFS general substrate transporter like domains"/>
    <property type="match status" value="4"/>
</dbReference>
<comment type="similarity">
    <text evidence="2">Belongs to the major facilitator superfamily. Sugar transporter (TC 2.A.1.1) family.</text>
</comment>
<evidence type="ECO:0000256" key="3">
    <source>
        <dbReference type="ARBA" id="ARBA00022448"/>
    </source>
</evidence>
<feature type="transmembrane region" description="Helical" evidence="9">
    <location>
        <begin position="763"/>
        <end position="784"/>
    </location>
</feature>
<feature type="transmembrane region" description="Helical" evidence="9">
    <location>
        <begin position="276"/>
        <end position="299"/>
    </location>
</feature>
<dbReference type="PaxDb" id="65489-OBART02G21490.1"/>
<name>A0A0D3F6R2_9ORYZ</name>
<feature type="transmembrane region" description="Helical" evidence="9">
    <location>
        <begin position="663"/>
        <end position="686"/>
    </location>
</feature>
<dbReference type="PANTHER" id="PTHR23500">
    <property type="entry name" value="SOLUTE CARRIER FAMILY 2, FACILITATED GLUCOSE TRANSPORTER"/>
    <property type="match status" value="1"/>
</dbReference>
<feature type="transmembrane region" description="Helical" evidence="9">
    <location>
        <begin position="984"/>
        <end position="1009"/>
    </location>
</feature>
<dbReference type="GO" id="GO:0015293">
    <property type="term" value="F:symporter activity"/>
    <property type="evidence" value="ECO:0007669"/>
    <property type="project" value="UniProtKB-KW"/>
</dbReference>
<evidence type="ECO:0000259" key="10">
    <source>
        <dbReference type="PROSITE" id="PS50850"/>
    </source>
</evidence>
<feature type="transmembrane region" description="Helical" evidence="9">
    <location>
        <begin position="738"/>
        <end position="756"/>
    </location>
</feature>
<dbReference type="InterPro" id="IPR003663">
    <property type="entry name" value="Sugar/inositol_transpt"/>
</dbReference>
<dbReference type="GO" id="GO:0015145">
    <property type="term" value="F:monosaccharide transmembrane transporter activity"/>
    <property type="evidence" value="ECO:0007669"/>
    <property type="project" value="InterPro"/>
</dbReference>
<dbReference type="PRINTS" id="PR00171">
    <property type="entry name" value="SUGRTRNSPORT"/>
</dbReference>
<keyword evidence="3" id="KW-0813">Transport</keyword>
<evidence type="ECO:0000256" key="9">
    <source>
        <dbReference type="SAM" id="Phobius"/>
    </source>
</evidence>
<dbReference type="EnsemblPlants" id="OBART02G21490.1">
    <property type="protein sequence ID" value="OBART02G21490.1"/>
    <property type="gene ID" value="OBART02G21490"/>
</dbReference>
<dbReference type="InterPro" id="IPR020846">
    <property type="entry name" value="MFS_dom"/>
</dbReference>
<feature type="transmembrane region" description="Helical" evidence="9">
    <location>
        <begin position="1155"/>
        <end position="1174"/>
    </location>
</feature>
<feature type="transmembrane region" description="Helical" evidence="9">
    <location>
        <begin position="211"/>
        <end position="230"/>
    </location>
</feature>
<feature type="transmembrane region" description="Helical" evidence="9">
    <location>
        <begin position="1123"/>
        <end position="1143"/>
    </location>
</feature>
<feature type="transmembrane region" description="Helical" evidence="9">
    <location>
        <begin position="1085"/>
        <end position="1111"/>
    </location>
</feature>
<feature type="transmembrane region" description="Helical" evidence="9">
    <location>
        <begin position="146"/>
        <end position="167"/>
    </location>
</feature>
<feature type="transmembrane region" description="Helical" evidence="9">
    <location>
        <begin position="828"/>
        <end position="847"/>
    </location>
</feature>
<dbReference type="Proteomes" id="UP000026960">
    <property type="component" value="Chromosome 2"/>
</dbReference>
<dbReference type="AlphaFoldDB" id="A0A0D3F6R2"/>
<keyword evidence="7 9" id="KW-1133">Transmembrane helix</keyword>
<proteinExistence type="inferred from homology"/>
<keyword evidence="12" id="KW-1185">Reference proteome</keyword>
<evidence type="ECO:0000313" key="11">
    <source>
        <dbReference type="EnsemblPlants" id="OBART02G21490.1"/>
    </source>
</evidence>
<feature type="transmembrane region" description="Helical" evidence="9">
    <location>
        <begin position="179"/>
        <end position="199"/>
    </location>
</feature>
<evidence type="ECO:0000313" key="12">
    <source>
        <dbReference type="Proteomes" id="UP000026960"/>
    </source>
</evidence>
<dbReference type="InterPro" id="IPR044778">
    <property type="entry name" value="MFS_STP/MST-like_plant"/>
</dbReference>
<feature type="transmembrane region" description="Helical" evidence="9">
    <location>
        <begin position="399"/>
        <end position="420"/>
    </location>
</feature>
<protein>
    <recommendedName>
        <fullName evidence="10">Major facilitator superfamily (MFS) profile domain-containing protein</fullName>
    </recommendedName>
</protein>
<evidence type="ECO:0000256" key="6">
    <source>
        <dbReference type="ARBA" id="ARBA00022847"/>
    </source>
</evidence>
<comment type="subcellular location">
    <subcellularLocation>
        <location evidence="1">Membrane</location>
        <topology evidence="1">Multi-pass membrane protein</topology>
    </subcellularLocation>
</comment>
<dbReference type="CDD" id="cd17361">
    <property type="entry name" value="MFS_STP"/>
    <property type="match status" value="2"/>
</dbReference>
<dbReference type="PROSITE" id="PS50850">
    <property type="entry name" value="MFS"/>
    <property type="match status" value="2"/>
</dbReference>
<feature type="transmembrane region" description="Helical" evidence="9">
    <location>
        <begin position="82"/>
        <end position="101"/>
    </location>
</feature>
<dbReference type="InterPro" id="IPR005829">
    <property type="entry name" value="Sugar_transporter_CS"/>
</dbReference>